<dbReference type="Proteomes" id="UP000189705">
    <property type="component" value="Unplaced"/>
</dbReference>
<evidence type="ECO:0000313" key="2">
    <source>
        <dbReference type="Proteomes" id="UP000189705"/>
    </source>
</evidence>
<keyword evidence="2" id="KW-1185">Reference proteome</keyword>
<gene>
    <name evidence="3" type="primary">LOC112550316</name>
</gene>
<accession>A0A3Q0GK75</accession>
<feature type="domain" description="MROH2B-like N-terminal HEAT-repeats" evidence="1">
    <location>
        <begin position="112"/>
        <end position="201"/>
    </location>
</feature>
<dbReference type="GeneID" id="112550316"/>
<dbReference type="KEGG" id="asn:112550316"/>
<dbReference type="InterPro" id="IPR056282">
    <property type="entry name" value="MROH2B-like_N_HEAT"/>
</dbReference>
<evidence type="ECO:0000313" key="3">
    <source>
        <dbReference type="RefSeq" id="XP_025060111.1"/>
    </source>
</evidence>
<proteinExistence type="predicted"/>
<dbReference type="Pfam" id="PF23221">
    <property type="entry name" value="HEAT_MROH2B_1st"/>
    <property type="match status" value="1"/>
</dbReference>
<reference evidence="3" key="1">
    <citation type="submission" date="2025-08" db="UniProtKB">
        <authorList>
            <consortium name="RefSeq"/>
        </authorList>
    </citation>
    <scope>IDENTIFICATION</scope>
</reference>
<sequence length="268" mass="29950">MEVIDLTLPGRGFSASDASTGRCLVDQAQGNLGPGFGQADMDLDITVSLLLERLQQEEETRVTIYSSLQEVLQGDIKSLDRNLVRRIIHLASKDMRETQDRKEWRSALRSEPFLVLTLSKLRFVLRLVETDQMKRALCGVVEGFARAANLKFHVGDESPFPSCRAADYGFHVLPFLNFMSSSWLTSENLELQQAAVKALGPAMGLLLHHERHRSTVFERLPCLLQQYEGGADNLHVTMVRCHLGSQHWVLSVCVGVCTGTHACVYDLP</sequence>
<dbReference type="RefSeq" id="XP_025060111.1">
    <property type="nucleotide sequence ID" value="XM_025204326.1"/>
</dbReference>
<dbReference type="InParanoid" id="A0A3Q0GK75"/>
<name>A0A3Q0GK75_ALLSI</name>
<protein>
    <submittedName>
        <fullName evidence="3">Maestro heat-like repeat-containing protein family member 2A</fullName>
    </submittedName>
</protein>
<dbReference type="AlphaFoldDB" id="A0A3Q0GK75"/>
<organism evidence="2 3">
    <name type="scientific">Alligator sinensis</name>
    <name type="common">Chinese alligator</name>
    <dbReference type="NCBI Taxonomy" id="38654"/>
    <lineage>
        <taxon>Eukaryota</taxon>
        <taxon>Metazoa</taxon>
        <taxon>Chordata</taxon>
        <taxon>Craniata</taxon>
        <taxon>Vertebrata</taxon>
        <taxon>Euteleostomi</taxon>
        <taxon>Archelosauria</taxon>
        <taxon>Archosauria</taxon>
        <taxon>Crocodylia</taxon>
        <taxon>Alligatoridae</taxon>
        <taxon>Alligatorinae</taxon>
        <taxon>Alligator</taxon>
    </lineage>
</organism>
<evidence type="ECO:0000259" key="1">
    <source>
        <dbReference type="Pfam" id="PF23221"/>
    </source>
</evidence>